<evidence type="ECO:0000313" key="9">
    <source>
        <dbReference type="EMBL" id="CAF1031543.1"/>
    </source>
</evidence>
<evidence type="ECO:0000256" key="3">
    <source>
        <dbReference type="ARBA" id="ARBA00022932"/>
    </source>
</evidence>
<proteinExistence type="inferred from homology"/>
<keyword evidence="3" id="KW-0239">DNA-directed DNA polymerase</keyword>
<dbReference type="OrthoDB" id="10045553at2759"/>
<dbReference type="GO" id="GO:0003887">
    <property type="term" value="F:DNA-directed DNA polymerase activity"/>
    <property type="evidence" value="ECO:0007669"/>
    <property type="project" value="UniProtKB-KW"/>
</dbReference>
<keyword evidence="11" id="KW-1185">Reference proteome</keyword>
<dbReference type="InterPro" id="IPR012340">
    <property type="entry name" value="NA-bd_OB-fold"/>
</dbReference>
<evidence type="ECO:0000256" key="2">
    <source>
        <dbReference type="ARBA" id="ARBA00012417"/>
    </source>
</evidence>
<sequence>MDIDHSVIHMYEQLMNNNSNKTLQSTSNTSVAQSLNNSTSCNNDHNNVDVNKNTFESNNNTNNQLSQCNENHESTEDIIEILNIQTNNEPKLIKINQINTDIDFPWKLQAIISCTHPKRTYINSNGEGEISTWDLVDDTAAINLVAFNLDSYILPNKLFEGKSYEFNGLSIKTVDSIYKKLPHDYQLIVNKTTKTREITMTYKHHLTYNFTHLNEVENLPLNSIIDVNVKVLRDYGTTTGIANGNPWTRREIHVSQDHVHMKLTLWNEQAKKIPTSMINKELKLKNIKIDWFNGSRTLVGMPNTIRLLNIDDKYIMNFLQKLIKHLFPNKIITYRIADLNNQILEQNNKINNIFISIEKENRSRQFCYLTIEELIKLFENCPVTDRALYECISPKNSVKIYIDFEYMIHNNLDIQNHHIGPMCFVKILYYFLNIPDDTINTVEDYTENVFKQFLVLEASTSEKISYHFIHAKPSVIFENVSTLAIFIKVILHFVLSLVVQHKCSMFNITSPLGSCTISNLIQILVPHINILRKHCTSCQTSIPYISIADIAYLLVQNKTNEWVTAIDINVYSNNQQFRLFNSVKYGKNNPLILSTTFPFDSQLQYSFSDLLKKSLITFIENDQLSKIYFKNEKFVFDLSTSSNSTITKLQNFINIEPINQHMKHSSFSHSHPNINTNQNLSRSLHPNKINNLNLSIPDMSIFIDFVENIITSDPSHQGYICSCARGTYNTNLLFFNIAGKYKFCPKKNGHHQRNNVAIMINKKEYTYSIRCKDIECNNTILSWKKIK</sequence>
<evidence type="ECO:0000313" key="10">
    <source>
        <dbReference type="EMBL" id="CAF1067410.1"/>
    </source>
</evidence>
<dbReference type="GO" id="GO:0009411">
    <property type="term" value="P:response to UV"/>
    <property type="evidence" value="ECO:0007669"/>
    <property type="project" value="TreeGrafter"/>
</dbReference>
<dbReference type="Proteomes" id="UP000663877">
    <property type="component" value="Unassembled WGS sequence"/>
</dbReference>
<feature type="region of interest" description="Disordered" evidence="8">
    <location>
        <begin position="19"/>
        <end position="45"/>
    </location>
</feature>
<name>A0A814J050_9BILA</name>
<dbReference type="EMBL" id="CAJNOM010000110">
    <property type="protein sequence ID" value="CAF1067410.1"/>
    <property type="molecule type" value="Genomic_DNA"/>
</dbReference>
<dbReference type="InterPro" id="IPR044917">
    <property type="entry name" value="PRIMPOL"/>
</dbReference>
<dbReference type="GO" id="GO:0005634">
    <property type="term" value="C:nucleus"/>
    <property type="evidence" value="ECO:0007669"/>
    <property type="project" value="TreeGrafter"/>
</dbReference>
<dbReference type="GO" id="GO:0005759">
    <property type="term" value="C:mitochondrial matrix"/>
    <property type="evidence" value="ECO:0007669"/>
    <property type="project" value="TreeGrafter"/>
</dbReference>
<accession>A0A814J050</accession>
<feature type="compositionally biased region" description="Polar residues" evidence="8">
    <location>
        <begin position="19"/>
        <end position="35"/>
    </location>
</feature>
<dbReference type="GO" id="GO:0031297">
    <property type="term" value="P:replication fork processing"/>
    <property type="evidence" value="ECO:0007669"/>
    <property type="project" value="TreeGrafter"/>
</dbReference>
<dbReference type="EC" id="2.7.7.7" evidence="2"/>
<dbReference type="AlphaFoldDB" id="A0A814J050"/>
<dbReference type="SUPFAM" id="SSF50249">
    <property type="entry name" value="Nucleic acid-binding proteins"/>
    <property type="match status" value="2"/>
</dbReference>
<feature type="compositionally biased region" description="Low complexity" evidence="8">
    <location>
        <begin position="36"/>
        <end position="45"/>
    </location>
</feature>
<evidence type="ECO:0000256" key="6">
    <source>
        <dbReference type="ARBA" id="ARBA00044768"/>
    </source>
</evidence>
<dbReference type="GO" id="GO:0006264">
    <property type="term" value="P:mitochondrial DNA replication"/>
    <property type="evidence" value="ECO:0007669"/>
    <property type="project" value="TreeGrafter"/>
</dbReference>
<protein>
    <recommendedName>
        <fullName evidence="4">DNA-directed primase/polymerase protein</fullName>
        <ecNumber evidence="6">2.7.7.102</ecNumber>
        <ecNumber evidence="2">2.7.7.7</ecNumber>
    </recommendedName>
</protein>
<comment type="caution">
    <text evidence="9">The sequence shown here is derived from an EMBL/GenBank/DDBJ whole genome shotgun (WGS) entry which is preliminary data.</text>
</comment>
<dbReference type="GO" id="GO:0042276">
    <property type="term" value="P:error-prone translesion synthesis"/>
    <property type="evidence" value="ECO:0007669"/>
    <property type="project" value="InterPro"/>
</dbReference>
<dbReference type="Proteomes" id="UP000663832">
    <property type="component" value="Unassembled WGS sequence"/>
</dbReference>
<comment type="similarity">
    <text evidence="1">Belongs to the eukaryotic-type primase small subunit family.</text>
</comment>
<evidence type="ECO:0000313" key="12">
    <source>
        <dbReference type="Proteomes" id="UP000663877"/>
    </source>
</evidence>
<keyword evidence="3" id="KW-0808">Transferase</keyword>
<dbReference type="PANTHER" id="PTHR31399">
    <property type="entry name" value="DNA-DIRECTED PRIMASE / POLYMERASE PROTEIN"/>
    <property type="match status" value="1"/>
</dbReference>
<dbReference type="EMBL" id="CAJNOI010000086">
    <property type="protein sequence ID" value="CAF1031543.1"/>
    <property type="molecule type" value="Genomic_DNA"/>
</dbReference>
<evidence type="ECO:0000256" key="1">
    <source>
        <dbReference type="ARBA" id="ARBA00009762"/>
    </source>
</evidence>
<evidence type="ECO:0000256" key="5">
    <source>
        <dbReference type="ARBA" id="ARBA00044677"/>
    </source>
</evidence>
<dbReference type="Gene3D" id="2.40.50.140">
    <property type="entry name" value="Nucleic acid-binding proteins"/>
    <property type="match status" value="2"/>
</dbReference>
<dbReference type="EC" id="2.7.7.102" evidence="6"/>
<dbReference type="PANTHER" id="PTHR31399:SF0">
    <property type="entry name" value="DNA-DIRECTED PRIMASE_POLYMERASE PROTEIN"/>
    <property type="match status" value="1"/>
</dbReference>
<evidence type="ECO:0000256" key="8">
    <source>
        <dbReference type="SAM" id="MobiDB-lite"/>
    </source>
</evidence>
<comment type="catalytic activity">
    <reaction evidence="5">
        <text>ssDNA + n NTP = ssDNA/pppN(pN)n-1 hybrid + (n-1) diphosphate.</text>
        <dbReference type="EC" id="2.7.7.102"/>
    </reaction>
</comment>
<evidence type="ECO:0000313" key="11">
    <source>
        <dbReference type="Proteomes" id="UP000663832"/>
    </source>
</evidence>
<comment type="catalytic activity">
    <reaction evidence="7">
        <text>DNA(n) + a 2'-deoxyribonucleoside 5'-triphosphate = DNA(n+1) + diphosphate</text>
        <dbReference type="Rhea" id="RHEA:22508"/>
        <dbReference type="Rhea" id="RHEA-COMP:17339"/>
        <dbReference type="Rhea" id="RHEA-COMP:17340"/>
        <dbReference type="ChEBI" id="CHEBI:33019"/>
        <dbReference type="ChEBI" id="CHEBI:61560"/>
        <dbReference type="ChEBI" id="CHEBI:173112"/>
        <dbReference type="EC" id="2.7.7.7"/>
    </reaction>
    <physiologicalReaction direction="left-to-right" evidence="7">
        <dbReference type="Rhea" id="RHEA:22509"/>
    </physiologicalReaction>
</comment>
<evidence type="ECO:0000256" key="7">
    <source>
        <dbReference type="ARBA" id="ARBA00047303"/>
    </source>
</evidence>
<evidence type="ECO:0000256" key="4">
    <source>
        <dbReference type="ARBA" id="ARBA00026139"/>
    </source>
</evidence>
<gene>
    <name evidence="9" type="ORF">BJG266_LOCUS17560</name>
    <name evidence="10" type="ORF">QVE165_LOCUS18495</name>
</gene>
<organism evidence="9 12">
    <name type="scientific">Adineta steineri</name>
    <dbReference type="NCBI Taxonomy" id="433720"/>
    <lineage>
        <taxon>Eukaryota</taxon>
        <taxon>Metazoa</taxon>
        <taxon>Spiralia</taxon>
        <taxon>Gnathifera</taxon>
        <taxon>Rotifera</taxon>
        <taxon>Eurotatoria</taxon>
        <taxon>Bdelloidea</taxon>
        <taxon>Adinetida</taxon>
        <taxon>Adinetidae</taxon>
        <taxon>Adineta</taxon>
    </lineage>
</organism>
<dbReference type="GO" id="GO:0003682">
    <property type="term" value="F:chromatin binding"/>
    <property type="evidence" value="ECO:0007669"/>
    <property type="project" value="TreeGrafter"/>
</dbReference>
<reference evidence="9" key="1">
    <citation type="submission" date="2021-02" db="EMBL/GenBank/DDBJ databases">
        <authorList>
            <person name="Nowell W R."/>
        </authorList>
    </citation>
    <scope>NUCLEOTIDE SEQUENCE</scope>
</reference>
<keyword evidence="3" id="KW-0548">Nucleotidyltransferase</keyword>